<gene>
    <name evidence="2" type="primary">MSH3_1</name>
    <name evidence="2" type="ORF">CM83_13940</name>
</gene>
<organism evidence="2">
    <name type="scientific">Lygus hesperus</name>
    <name type="common">Western plant bug</name>
    <dbReference type="NCBI Taxonomy" id="30085"/>
    <lineage>
        <taxon>Eukaryota</taxon>
        <taxon>Metazoa</taxon>
        <taxon>Ecdysozoa</taxon>
        <taxon>Arthropoda</taxon>
        <taxon>Hexapoda</taxon>
        <taxon>Insecta</taxon>
        <taxon>Pterygota</taxon>
        <taxon>Neoptera</taxon>
        <taxon>Paraneoptera</taxon>
        <taxon>Hemiptera</taxon>
        <taxon>Heteroptera</taxon>
        <taxon>Panheteroptera</taxon>
        <taxon>Cimicomorpha</taxon>
        <taxon>Miridae</taxon>
        <taxon>Mirini</taxon>
        <taxon>Lygus</taxon>
    </lineage>
</organism>
<name>A0A0A9WKT7_LYGHE</name>
<dbReference type="AlphaFoldDB" id="A0A0A9WKT7"/>
<feature type="region of interest" description="Disordered" evidence="1">
    <location>
        <begin position="97"/>
        <end position="118"/>
    </location>
</feature>
<dbReference type="EMBL" id="GBHO01035200">
    <property type="protein sequence ID" value="JAG08404.1"/>
    <property type="molecule type" value="Transcribed_RNA"/>
</dbReference>
<evidence type="ECO:0000313" key="2">
    <source>
        <dbReference type="EMBL" id="JAG08404.1"/>
    </source>
</evidence>
<sequence>MCFQAYRLLFANKYMRQHTQFAIRYLESGEKPTSQELPPCINLQETWRYDLLNQPATIYETNVDILSPSYDAASTLGISTPLGSTIPVHKAATNAEDVASSSYHTSHKKSSGSTSNNN</sequence>
<accession>A0A0A9WKT7</accession>
<evidence type="ECO:0000256" key="1">
    <source>
        <dbReference type="SAM" id="MobiDB-lite"/>
    </source>
</evidence>
<reference evidence="2" key="1">
    <citation type="journal article" date="2014" name="PLoS ONE">
        <title>Transcriptome-Based Identification of ABC Transporters in the Western Tarnished Plant Bug Lygus hesperus.</title>
        <authorList>
            <person name="Hull J.J."/>
            <person name="Chaney K."/>
            <person name="Geib S.M."/>
            <person name="Fabrick J.A."/>
            <person name="Brent C.S."/>
            <person name="Walsh D."/>
            <person name="Lavine L.C."/>
        </authorList>
    </citation>
    <scope>NUCLEOTIDE SEQUENCE</scope>
</reference>
<protein>
    <submittedName>
        <fullName evidence="2">DNA mismatch repair protein MSH3</fullName>
    </submittedName>
</protein>
<reference evidence="2" key="2">
    <citation type="submission" date="2014-07" db="EMBL/GenBank/DDBJ databases">
        <authorList>
            <person name="Hull J."/>
        </authorList>
    </citation>
    <scope>NUCLEOTIDE SEQUENCE</scope>
</reference>
<proteinExistence type="predicted"/>